<organism evidence="4 5">
    <name type="scientific">Pontibacillus yanchengensis</name>
    <dbReference type="NCBI Taxonomy" id="462910"/>
    <lineage>
        <taxon>Bacteria</taxon>
        <taxon>Bacillati</taxon>
        <taxon>Bacillota</taxon>
        <taxon>Bacilli</taxon>
        <taxon>Bacillales</taxon>
        <taxon>Bacillaceae</taxon>
        <taxon>Pontibacillus</taxon>
    </lineage>
</organism>
<name>A0A6I4ZZ89_9BACI</name>
<accession>A0A6I4ZZ89</accession>
<protein>
    <recommendedName>
        <fullName evidence="3">SbsA Ig-like domain-containing protein</fullName>
    </recommendedName>
</protein>
<dbReference type="InterPro" id="IPR014755">
    <property type="entry name" value="Cu-Rt/internalin_Ig-like"/>
</dbReference>
<feature type="domain" description="SbsA Ig-like" evidence="3">
    <location>
        <begin position="292"/>
        <end position="390"/>
    </location>
</feature>
<evidence type="ECO:0000313" key="5">
    <source>
        <dbReference type="Proteomes" id="UP000468638"/>
    </source>
</evidence>
<feature type="region of interest" description="Disordered" evidence="2">
    <location>
        <begin position="945"/>
        <end position="968"/>
    </location>
</feature>
<evidence type="ECO:0000256" key="2">
    <source>
        <dbReference type="SAM" id="MobiDB-lite"/>
    </source>
</evidence>
<proteinExistence type="predicted"/>
<keyword evidence="1" id="KW-0732">Signal</keyword>
<dbReference type="Gene3D" id="2.60.40.1220">
    <property type="match status" value="3"/>
</dbReference>
<dbReference type="RefSeq" id="WP_160909759.1">
    <property type="nucleotide sequence ID" value="NZ_WMEQ01000008.1"/>
</dbReference>
<dbReference type="EMBL" id="WMEQ01000008">
    <property type="protein sequence ID" value="MYL34276.1"/>
    <property type="molecule type" value="Genomic_DNA"/>
</dbReference>
<dbReference type="AlphaFoldDB" id="A0A6I4ZZ89"/>
<evidence type="ECO:0000313" key="4">
    <source>
        <dbReference type="EMBL" id="MYL34276.1"/>
    </source>
</evidence>
<dbReference type="Pfam" id="PF13205">
    <property type="entry name" value="Big_5"/>
    <property type="match status" value="1"/>
</dbReference>
<evidence type="ECO:0000259" key="3">
    <source>
        <dbReference type="Pfam" id="PF13205"/>
    </source>
</evidence>
<dbReference type="OrthoDB" id="2079983at2"/>
<reference evidence="4 5" key="1">
    <citation type="submission" date="2019-11" db="EMBL/GenBank/DDBJ databases">
        <title>Genome sequences of 17 halophilic strains isolated from different environments.</title>
        <authorList>
            <person name="Furrow R.E."/>
        </authorList>
    </citation>
    <scope>NUCLEOTIDE SEQUENCE [LARGE SCALE GENOMIC DNA]</scope>
    <source>
        <strain evidence="4 5">22514_16_FS</strain>
    </source>
</reference>
<evidence type="ECO:0000256" key="1">
    <source>
        <dbReference type="ARBA" id="ARBA00022729"/>
    </source>
</evidence>
<comment type="caution">
    <text evidence="4">The sequence shown here is derived from an EMBL/GenBank/DDBJ whole genome shotgun (WGS) entry which is preliminary data.</text>
</comment>
<dbReference type="InterPro" id="IPR032812">
    <property type="entry name" value="SbsA_Ig"/>
</dbReference>
<gene>
    <name evidence="4" type="ORF">GLW05_11770</name>
</gene>
<sequence length="968" mass="104507">MESANNLKEVTVEFNNENFDMEEVENTDNYDLGDDLSVEEVTVDGSTATLTLEEAADNQTDATLTINEVVTGEEVEKDLTFFDTTVPETTGASVVGKNTVKVEFTEPINFEATEVDGKMMAASKYEDEFEITMGSKTYVVDDVEVLENGNAANVKVFGSFDEGDLKVDVMSGLEDFAGFNVVSESFDIDVEEDTEAPEVVEYKNATRESVTLVFNEDIQQLSDDPEDFYHTNDNNNVGSIDNVKVSGNELTLEFPEDSLLPEGTAYVYVAGEAIADLWDNENEQQVRQEVQVELDETAPEVDDVSASADEVEITFSETVEEDSAQDEDNYKILDGNGDEVDVVRRAELNNDGDTVTLNLDEDLTDGNYTLWVDGVQDKAGNSVDEFTSEFSLDDESAPDFPSSALLENLSDGTDAESKLIVEYDESMTTDGEYSVLDLSKYELYNQSDDSLVGNLAKLDNNADYDVSIDATDDNQVVEITIDGLDVEADTHYLKIARVADEDGNFTDNFSSGVIDIKDVATEGISFDSVDATSTEELNVEFDSTVDDFEEDDFMVFYGTQAQLDSELSSDDDLSESSNTYAISSLEPTGSNTAKLGLATAIDADANVSENEAFLVAVGNETENRYGVNLTQGSYQMISDEIAPSIDDDNVDATYDNTTDQSTITFSFDEEVKASLINASTFEVNGGDNEILRVDTNTPASGKTEVTLTVSGQIYEDDFVTQTAPIYDTSDNKVTGLEVDVDEETTGDIPTTGSVAFGQTIYNDEETATITVNDKDQNTDNSTKETVDVTVDDGNGASTTVTLTETGNATGEFTGELDFDVDFTTAADGTLTVTYDDTEDETGSDVDATDTATYDVTAPTASFASSSDLTNVVLDVSEDLQADDGADLKSKFDLTDAAGSDLNANVVSAMYDKSADTITVTIENPGDTIADGDNLDLTGTLNDVAGNEVTQESKSVADESTDGQWEATS</sequence>
<dbReference type="Proteomes" id="UP000468638">
    <property type="component" value="Unassembled WGS sequence"/>
</dbReference>